<dbReference type="PROSITE" id="PS51257">
    <property type="entry name" value="PROKAR_LIPOPROTEIN"/>
    <property type="match status" value="1"/>
</dbReference>
<evidence type="ECO:0000313" key="3">
    <source>
        <dbReference type="Proteomes" id="UP001597508"/>
    </source>
</evidence>
<evidence type="ECO:0000313" key="2">
    <source>
        <dbReference type="EMBL" id="MFD2568508.1"/>
    </source>
</evidence>
<evidence type="ECO:0008006" key="4">
    <source>
        <dbReference type="Google" id="ProtNLM"/>
    </source>
</evidence>
<protein>
    <recommendedName>
        <fullName evidence="4">Lipoprotein</fullName>
    </recommendedName>
</protein>
<dbReference type="EMBL" id="JBHULH010000011">
    <property type="protein sequence ID" value="MFD2568508.1"/>
    <property type="molecule type" value="Genomic_DNA"/>
</dbReference>
<keyword evidence="3" id="KW-1185">Reference proteome</keyword>
<dbReference type="RefSeq" id="WP_379667214.1">
    <property type="nucleotide sequence ID" value="NZ_JBHULH010000011.1"/>
</dbReference>
<organism evidence="2 3">
    <name type="scientific">Pseudotenacibaculum haliotis</name>
    <dbReference type="NCBI Taxonomy" id="1862138"/>
    <lineage>
        <taxon>Bacteria</taxon>
        <taxon>Pseudomonadati</taxon>
        <taxon>Bacteroidota</taxon>
        <taxon>Flavobacteriia</taxon>
        <taxon>Flavobacteriales</taxon>
        <taxon>Flavobacteriaceae</taxon>
        <taxon>Pseudotenacibaculum</taxon>
    </lineage>
</organism>
<name>A0ABW5LUL0_9FLAO</name>
<sequence length="145" mass="15242">MKNYKVLILSSLFLVFLSCSSNNTVVGSCATTCTYTLTAGETAGTVPASLVGTHTVTYTEIVAGAPFANGVSATFTIANNELTVEIDGMECITLQNPIQTSASEVTFVDDCRDNLKYAVSATQSGALNEINVSSTSNQFLGQFTE</sequence>
<comment type="caution">
    <text evidence="2">The sequence shown here is derived from an EMBL/GenBank/DDBJ whole genome shotgun (WGS) entry which is preliminary data.</text>
</comment>
<dbReference type="Proteomes" id="UP001597508">
    <property type="component" value="Unassembled WGS sequence"/>
</dbReference>
<keyword evidence="1" id="KW-0732">Signal</keyword>
<reference evidence="3" key="1">
    <citation type="journal article" date="2019" name="Int. J. Syst. Evol. Microbiol.">
        <title>The Global Catalogue of Microorganisms (GCM) 10K type strain sequencing project: providing services to taxonomists for standard genome sequencing and annotation.</title>
        <authorList>
            <consortium name="The Broad Institute Genomics Platform"/>
            <consortium name="The Broad Institute Genome Sequencing Center for Infectious Disease"/>
            <person name="Wu L."/>
            <person name="Ma J."/>
        </authorList>
    </citation>
    <scope>NUCLEOTIDE SEQUENCE [LARGE SCALE GENOMIC DNA]</scope>
    <source>
        <strain evidence="3">KCTC 52127</strain>
    </source>
</reference>
<evidence type="ECO:0000256" key="1">
    <source>
        <dbReference type="SAM" id="SignalP"/>
    </source>
</evidence>
<proteinExistence type="predicted"/>
<gene>
    <name evidence="2" type="ORF">ACFSRZ_14115</name>
</gene>
<feature type="signal peptide" evidence="1">
    <location>
        <begin position="1"/>
        <end position="21"/>
    </location>
</feature>
<feature type="chain" id="PRO_5045772955" description="Lipoprotein" evidence="1">
    <location>
        <begin position="22"/>
        <end position="145"/>
    </location>
</feature>
<accession>A0ABW5LUL0</accession>